<keyword evidence="2" id="KW-1185">Reference proteome</keyword>
<dbReference type="Proteomes" id="UP000751190">
    <property type="component" value="Unassembled WGS sequence"/>
</dbReference>
<evidence type="ECO:0000313" key="1">
    <source>
        <dbReference type="EMBL" id="KAG8469135.1"/>
    </source>
</evidence>
<gene>
    <name evidence="1" type="ORF">KFE25_007653</name>
</gene>
<name>A0A8J5Y0P9_DIALT</name>
<proteinExistence type="predicted"/>
<accession>A0A8J5Y0P9</accession>
<comment type="caution">
    <text evidence="1">The sequence shown here is derived from an EMBL/GenBank/DDBJ whole genome shotgun (WGS) entry which is preliminary data.</text>
</comment>
<sequence>MELARAEEVRAAGKSTTMLNNSSFARYTPAQKNTLIIESYTRPLRKEATGMRYGKGESSPAMWQAMQYDTSAQWKPEQGVHTTRFGRGFARRPVSAINPFEPRVHAETARAEKQAGMTEFRRAYLEDKLTFKGSGYNILTGEETGGSSKPMRYPERRHSYTGYDRSTGPGCDKPAFRLKDSTSRFFADSQQMPMRPQRTANLMREGIDPAQRTSTIIGVGKTIRHEIPSAGARDAFVPEPM</sequence>
<organism evidence="1 2">
    <name type="scientific">Diacronema lutheri</name>
    <name type="common">Unicellular marine alga</name>
    <name type="synonym">Monochrysis lutheri</name>
    <dbReference type="NCBI Taxonomy" id="2081491"/>
    <lineage>
        <taxon>Eukaryota</taxon>
        <taxon>Haptista</taxon>
        <taxon>Haptophyta</taxon>
        <taxon>Pavlovophyceae</taxon>
        <taxon>Pavlovales</taxon>
        <taxon>Pavlovaceae</taxon>
        <taxon>Diacronema</taxon>
    </lineage>
</organism>
<dbReference type="AlphaFoldDB" id="A0A8J5Y0P9"/>
<reference evidence="1" key="1">
    <citation type="submission" date="2021-05" db="EMBL/GenBank/DDBJ databases">
        <title>The genome of the haptophyte Pavlova lutheri (Diacronema luteri, Pavlovales) - a model for lipid biosynthesis in eukaryotic algae.</title>
        <authorList>
            <person name="Hulatt C.J."/>
            <person name="Posewitz M.C."/>
        </authorList>
    </citation>
    <scope>NUCLEOTIDE SEQUENCE</scope>
    <source>
        <strain evidence="1">NIVA-4/92</strain>
    </source>
</reference>
<protein>
    <submittedName>
        <fullName evidence="1">Uncharacterized protein</fullName>
    </submittedName>
</protein>
<evidence type="ECO:0000313" key="2">
    <source>
        <dbReference type="Proteomes" id="UP000751190"/>
    </source>
</evidence>
<dbReference type="EMBL" id="JAGTXO010000003">
    <property type="protein sequence ID" value="KAG8469135.1"/>
    <property type="molecule type" value="Genomic_DNA"/>
</dbReference>